<dbReference type="Proteomes" id="UP001321047">
    <property type="component" value="Unassembled WGS sequence"/>
</dbReference>
<sequence length="152" mass="16665">MDPTELEGIELPSGEYTVERWKAFLWADATRNDDDTFRYDDDAIEAGENGQLVPHTLCQHIAFEATGGIESTMGRLADDWTSGAALGQLRATFHGPLEVGQTVHVEGHIANVERKEGSSGGLTIVTHAYDVRTPDDEPIYEMEADMILMEGA</sequence>
<dbReference type="Pfam" id="PF13452">
    <property type="entry name" value="FAS1_DH_region"/>
    <property type="match status" value="1"/>
</dbReference>
<name>A0AAP2Z9D0_9EURY</name>
<dbReference type="SUPFAM" id="SSF54637">
    <property type="entry name" value="Thioesterase/thiol ester dehydrase-isomerase"/>
    <property type="match status" value="1"/>
</dbReference>
<dbReference type="RefSeq" id="WP_342809432.1">
    <property type="nucleotide sequence ID" value="NZ_JAOPJZ010000013.1"/>
</dbReference>
<dbReference type="AlphaFoldDB" id="A0AAP2Z9D0"/>
<evidence type="ECO:0000259" key="1">
    <source>
        <dbReference type="Pfam" id="PF13452"/>
    </source>
</evidence>
<dbReference type="InterPro" id="IPR039569">
    <property type="entry name" value="FAS1-like_DH_region"/>
</dbReference>
<dbReference type="InterPro" id="IPR029069">
    <property type="entry name" value="HotDog_dom_sf"/>
</dbReference>
<protein>
    <submittedName>
        <fullName evidence="2">MaoC family dehydratase N-terminal domain-containing protein</fullName>
    </submittedName>
</protein>
<dbReference type="Gene3D" id="3.10.129.10">
    <property type="entry name" value="Hotdog Thioesterase"/>
    <property type="match status" value="1"/>
</dbReference>
<dbReference type="EMBL" id="JAOPJZ010000013">
    <property type="protein sequence ID" value="MCU4753107.1"/>
    <property type="molecule type" value="Genomic_DNA"/>
</dbReference>
<accession>A0AAP2Z9D0</accession>
<feature type="domain" description="FAS1-like dehydratase" evidence="1">
    <location>
        <begin position="8"/>
        <end position="141"/>
    </location>
</feature>
<evidence type="ECO:0000313" key="2">
    <source>
        <dbReference type="EMBL" id="MCU4753107.1"/>
    </source>
</evidence>
<evidence type="ECO:0000313" key="3">
    <source>
        <dbReference type="Proteomes" id="UP001321047"/>
    </source>
</evidence>
<gene>
    <name evidence="2" type="ORF">OB919_14165</name>
</gene>
<organism evidence="2 3">
    <name type="scientific">Natronosalvus hydrolyticus</name>
    <dbReference type="NCBI Taxonomy" id="2979988"/>
    <lineage>
        <taxon>Archaea</taxon>
        <taxon>Methanobacteriati</taxon>
        <taxon>Methanobacteriota</taxon>
        <taxon>Stenosarchaea group</taxon>
        <taxon>Halobacteria</taxon>
        <taxon>Halobacteriales</taxon>
        <taxon>Natrialbaceae</taxon>
        <taxon>Natronosalvus</taxon>
    </lineage>
</organism>
<comment type="caution">
    <text evidence="2">The sequence shown here is derived from an EMBL/GenBank/DDBJ whole genome shotgun (WGS) entry which is preliminary data.</text>
</comment>
<reference evidence="2 3" key="1">
    <citation type="submission" date="2022-09" db="EMBL/GenBank/DDBJ databases">
        <title>Enrichment on poylsaccharides allowed isolation of novel metabolic and taxonomic groups of Haloarchaea.</title>
        <authorList>
            <person name="Sorokin D.Y."/>
            <person name="Elcheninov A.G."/>
            <person name="Khizhniak T.V."/>
            <person name="Kolganova T.V."/>
            <person name="Kublanov I.V."/>
        </authorList>
    </citation>
    <scope>NUCLEOTIDE SEQUENCE [LARGE SCALE GENOMIC DNA]</scope>
    <source>
        <strain evidence="2 3">AArc-curdl1</strain>
    </source>
</reference>
<proteinExistence type="predicted"/>
<keyword evidence="3" id="KW-1185">Reference proteome</keyword>